<gene>
    <name evidence="14" type="primary">20197659</name>
    <name evidence="13" type="ORF">HELRODRAFT_157076</name>
</gene>
<dbReference type="HOGENOM" id="CLU_000604_27_3_1"/>
<feature type="transmembrane region" description="Helical" evidence="10">
    <location>
        <begin position="14"/>
        <end position="35"/>
    </location>
</feature>
<evidence type="ECO:0000256" key="1">
    <source>
        <dbReference type="ARBA" id="ARBA00004127"/>
    </source>
</evidence>
<feature type="domain" description="ABC transporter" evidence="11">
    <location>
        <begin position="258"/>
        <end position="481"/>
    </location>
</feature>
<dbReference type="KEGG" id="hro:HELRODRAFT_157076"/>
<dbReference type="GO" id="GO:0055085">
    <property type="term" value="P:transmembrane transport"/>
    <property type="evidence" value="ECO:0000318"/>
    <property type="project" value="GO_Central"/>
</dbReference>
<keyword evidence="15" id="KW-1185">Reference proteome</keyword>
<dbReference type="GO" id="GO:0012505">
    <property type="term" value="C:endomembrane system"/>
    <property type="evidence" value="ECO:0007669"/>
    <property type="project" value="UniProtKB-SubCell"/>
</dbReference>
<keyword evidence="7" id="KW-0067">ATP-binding</keyword>
<dbReference type="GO" id="GO:0016323">
    <property type="term" value="C:basolateral plasma membrane"/>
    <property type="evidence" value="ECO:0000318"/>
    <property type="project" value="GO_Central"/>
</dbReference>
<dbReference type="InterPro" id="IPR050173">
    <property type="entry name" value="ABC_transporter_C-like"/>
</dbReference>
<dbReference type="PANTHER" id="PTHR24223:SF454">
    <property type="match status" value="1"/>
</dbReference>
<dbReference type="GO" id="GO:0005886">
    <property type="term" value="C:plasma membrane"/>
    <property type="evidence" value="ECO:0000318"/>
    <property type="project" value="GO_Central"/>
</dbReference>
<dbReference type="RefSeq" id="XP_009018236.1">
    <property type="nucleotide sequence ID" value="XM_009019988.1"/>
</dbReference>
<comment type="subcellular location">
    <subcellularLocation>
        <location evidence="1">Endomembrane system</location>
        <topology evidence="1">Multi-pass membrane protein</topology>
    </subcellularLocation>
</comment>
<keyword evidence="4 10" id="KW-0812">Transmembrane</keyword>
<dbReference type="InterPro" id="IPR027417">
    <property type="entry name" value="P-loop_NTPase"/>
</dbReference>
<dbReference type="SUPFAM" id="SSF90123">
    <property type="entry name" value="ABC transporter transmembrane region"/>
    <property type="match status" value="3"/>
</dbReference>
<proteinExistence type="inferred from homology"/>
<dbReference type="CDD" id="cd18595">
    <property type="entry name" value="ABC_6TM_MRP1_2_3_6_D1_like"/>
    <property type="match status" value="1"/>
</dbReference>
<evidence type="ECO:0000256" key="8">
    <source>
        <dbReference type="ARBA" id="ARBA00022989"/>
    </source>
</evidence>
<dbReference type="EnsemblMetazoa" id="HelroT157076">
    <property type="protein sequence ID" value="HelroP157076"/>
    <property type="gene ID" value="HelroG157076"/>
</dbReference>
<keyword evidence="6" id="KW-0547">Nucleotide-binding</keyword>
<feature type="transmembrane region" description="Helical" evidence="10">
    <location>
        <begin position="583"/>
        <end position="604"/>
    </location>
</feature>
<evidence type="ECO:0000256" key="10">
    <source>
        <dbReference type="SAM" id="Phobius"/>
    </source>
</evidence>
<evidence type="ECO:0000256" key="9">
    <source>
        <dbReference type="ARBA" id="ARBA00023136"/>
    </source>
</evidence>
<dbReference type="InterPro" id="IPR003439">
    <property type="entry name" value="ABC_transporter-like_ATP-bd"/>
</dbReference>
<reference evidence="14" key="3">
    <citation type="submission" date="2015-06" db="UniProtKB">
        <authorList>
            <consortium name="EnsemblMetazoa"/>
        </authorList>
    </citation>
    <scope>IDENTIFICATION</scope>
</reference>
<feature type="transmembrane region" description="Helical" evidence="10">
    <location>
        <begin position="192"/>
        <end position="210"/>
    </location>
</feature>
<dbReference type="InterPro" id="IPR036640">
    <property type="entry name" value="ABC1_TM_sf"/>
</dbReference>
<protein>
    <submittedName>
        <fullName evidence="13 14">Uncharacterized protein</fullName>
    </submittedName>
</protein>
<dbReference type="SMART" id="SM00382">
    <property type="entry name" value="AAA"/>
    <property type="match status" value="2"/>
</dbReference>
<dbReference type="PROSITE" id="PS50893">
    <property type="entry name" value="ABC_TRANSPORTER_2"/>
    <property type="match status" value="2"/>
</dbReference>
<dbReference type="GO" id="GO:0005524">
    <property type="term" value="F:ATP binding"/>
    <property type="evidence" value="ECO:0007669"/>
    <property type="project" value="UniProtKB-KW"/>
</dbReference>
<comment type="similarity">
    <text evidence="2">Belongs to the ABC transporter superfamily. ABCC family. Conjugate transporter (TC 3.A.1.208) subfamily.</text>
</comment>
<dbReference type="FunFam" id="3.40.50.300:FF:000074">
    <property type="entry name" value="Multidrug resistance-associated protein 5 isoform 1"/>
    <property type="match status" value="1"/>
</dbReference>
<name>T1EM59_HELRO</name>
<dbReference type="eggNOG" id="KOG0054">
    <property type="taxonomic scope" value="Eukaryota"/>
</dbReference>
<dbReference type="CDD" id="cd03244">
    <property type="entry name" value="ABCC_MRP_domain2"/>
    <property type="match status" value="1"/>
</dbReference>
<evidence type="ECO:0000256" key="4">
    <source>
        <dbReference type="ARBA" id="ARBA00022692"/>
    </source>
</evidence>
<evidence type="ECO:0000256" key="5">
    <source>
        <dbReference type="ARBA" id="ARBA00022737"/>
    </source>
</evidence>
<dbReference type="EMBL" id="KB096590">
    <property type="protein sequence ID" value="ESO03679.1"/>
    <property type="molecule type" value="Genomic_DNA"/>
</dbReference>
<dbReference type="Pfam" id="PF00005">
    <property type="entry name" value="ABC_tran"/>
    <property type="match status" value="2"/>
</dbReference>
<dbReference type="OMA" id="QWTDDPY"/>
<evidence type="ECO:0000313" key="15">
    <source>
        <dbReference type="Proteomes" id="UP000015101"/>
    </source>
</evidence>
<dbReference type="InParanoid" id="T1EM59"/>
<reference evidence="15" key="1">
    <citation type="submission" date="2012-12" db="EMBL/GenBank/DDBJ databases">
        <authorList>
            <person name="Hellsten U."/>
            <person name="Grimwood J."/>
            <person name="Chapman J.A."/>
            <person name="Shapiro H."/>
            <person name="Aerts A."/>
            <person name="Otillar R.P."/>
            <person name="Terry A.Y."/>
            <person name="Boore J.L."/>
            <person name="Simakov O."/>
            <person name="Marletaz F."/>
            <person name="Cho S.-J."/>
            <person name="Edsinger-Gonzales E."/>
            <person name="Havlak P."/>
            <person name="Kuo D.-H."/>
            <person name="Larsson T."/>
            <person name="Lv J."/>
            <person name="Arendt D."/>
            <person name="Savage R."/>
            <person name="Osoegawa K."/>
            <person name="de Jong P."/>
            <person name="Lindberg D.R."/>
            <person name="Seaver E.C."/>
            <person name="Weisblat D.A."/>
            <person name="Putnam N.H."/>
            <person name="Grigoriev I.V."/>
            <person name="Rokhsar D.S."/>
        </authorList>
    </citation>
    <scope>NUCLEOTIDE SEQUENCE</scope>
</reference>
<dbReference type="InterPro" id="IPR011527">
    <property type="entry name" value="ABC1_TM_dom"/>
</dbReference>
<evidence type="ECO:0000256" key="6">
    <source>
        <dbReference type="ARBA" id="ARBA00022741"/>
    </source>
</evidence>
<dbReference type="GO" id="GO:0140359">
    <property type="term" value="F:ABC-type transporter activity"/>
    <property type="evidence" value="ECO:0000318"/>
    <property type="project" value="GO_Central"/>
</dbReference>
<organism evidence="14 15">
    <name type="scientific">Helobdella robusta</name>
    <name type="common">Californian leech</name>
    <dbReference type="NCBI Taxonomy" id="6412"/>
    <lineage>
        <taxon>Eukaryota</taxon>
        <taxon>Metazoa</taxon>
        <taxon>Spiralia</taxon>
        <taxon>Lophotrochozoa</taxon>
        <taxon>Annelida</taxon>
        <taxon>Clitellata</taxon>
        <taxon>Hirudinea</taxon>
        <taxon>Rhynchobdellida</taxon>
        <taxon>Glossiphoniidae</taxon>
        <taxon>Helobdella</taxon>
    </lineage>
</organism>
<dbReference type="InterPro" id="IPR003593">
    <property type="entry name" value="AAA+_ATPase"/>
</dbReference>
<keyword evidence="9 10" id="KW-0472">Membrane</keyword>
<dbReference type="Gene3D" id="1.20.1560.10">
    <property type="entry name" value="ABC transporter type 1, transmembrane domain"/>
    <property type="match status" value="3"/>
</dbReference>
<dbReference type="PROSITE" id="PS00211">
    <property type="entry name" value="ABC_TRANSPORTER_1"/>
    <property type="match status" value="2"/>
</dbReference>
<feature type="domain" description="ABC transmembrane type-1" evidence="12">
    <location>
        <begin position="1"/>
        <end position="210"/>
    </location>
</feature>
<dbReference type="CTD" id="20197659"/>
<dbReference type="FunFam" id="3.40.50.300:FF:000605">
    <property type="entry name" value="multidrug resistance-associated protein 5 isoform X1"/>
    <property type="match status" value="1"/>
</dbReference>
<dbReference type="SUPFAM" id="SSF52540">
    <property type="entry name" value="P-loop containing nucleoside triphosphate hydrolases"/>
    <property type="match status" value="2"/>
</dbReference>
<accession>T1EM59</accession>
<dbReference type="AlphaFoldDB" id="T1EM59"/>
<dbReference type="InterPro" id="IPR017871">
    <property type="entry name" value="ABC_transporter-like_CS"/>
</dbReference>
<feature type="transmembrane region" description="Helical" evidence="10">
    <location>
        <begin position="115"/>
        <end position="133"/>
    </location>
</feature>
<evidence type="ECO:0000313" key="13">
    <source>
        <dbReference type="EMBL" id="ESO03679.1"/>
    </source>
</evidence>
<feature type="transmembrane region" description="Helical" evidence="10">
    <location>
        <begin position="230"/>
        <end position="246"/>
    </location>
</feature>
<dbReference type="PANTHER" id="PTHR24223">
    <property type="entry name" value="ATP-BINDING CASSETTE SUB-FAMILY C"/>
    <property type="match status" value="1"/>
</dbReference>
<dbReference type="PROSITE" id="PS50929">
    <property type="entry name" value="ABC_TM1F"/>
    <property type="match status" value="2"/>
</dbReference>
<dbReference type="CDD" id="cd03250">
    <property type="entry name" value="ABCC_MRP_domain1"/>
    <property type="match status" value="1"/>
</dbReference>
<feature type="transmembrane region" description="Helical" evidence="10">
    <location>
        <begin position="777"/>
        <end position="799"/>
    </location>
</feature>
<dbReference type="Proteomes" id="UP000015101">
    <property type="component" value="Unassembled WGS sequence"/>
</dbReference>
<dbReference type="EMBL" id="AMQM01004530">
    <property type="status" value="NOT_ANNOTATED_CDS"/>
    <property type="molecule type" value="Genomic_DNA"/>
</dbReference>
<dbReference type="OrthoDB" id="6500128at2759"/>
<reference evidence="13 15" key="2">
    <citation type="journal article" date="2013" name="Nature">
        <title>Insights into bilaterian evolution from three spiralian genomes.</title>
        <authorList>
            <person name="Simakov O."/>
            <person name="Marletaz F."/>
            <person name="Cho S.J."/>
            <person name="Edsinger-Gonzales E."/>
            <person name="Havlak P."/>
            <person name="Hellsten U."/>
            <person name="Kuo D.H."/>
            <person name="Larsson T."/>
            <person name="Lv J."/>
            <person name="Arendt D."/>
            <person name="Savage R."/>
            <person name="Osoegawa K."/>
            <person name="de Jong P."/>
            <person name="Grimwood J."/>
            <person name="Chapman J.A."/>
            <person name="Shapiro H."/>
            <person name="Aerts A."/>
            <person name="Otillar R.P."/>
            <person name="Terry A.Y."/>
            <person name="Boore J.L."/>
            <person name="Grigoriev I.V."/>
            <person name="Lindberg D.R."/>
            <person name="Seaver E.C."/>
            <person name="Weisblat D.A."/>
            <person name="Putnam N.H."/>
            <person name="Rokhsar D.S."/>
        </authorList>
    </citation>
    <scope>NUCLEOTIDE SEQUENCE</scope>
</reference>
<feature type="domain" description="ABC transmembrane type-1" evidence="12">
    <location>
        <begin position="709"/>
        <end position="835"/>
    </location>
</feature>
<dbReference type="STRING" id="6412.T1EM59"/>
<evidence type="ECO:0000259" key="12">
    <source>
        <dbReference type="PROSITE" id="PS50929"/>
    </source>
</evidence>
<dbReference type="GO" id="GO:0016887">
    <property type="term" value="F:ATP hydrolysis activity"/>
    <property type="evidence" value="ECO:0007669"/>
    <property type="project" value="InterPro"/>
</dbReference>
<dbReference type="FunFam" id="1.20.1560.10:FF:000006">
    <property type="entry name" value="ATP-binding cassette, sub-family C (CFTR/MRP), member 9"/>
    <property type="match status" value="1"/>
</dbReference>
<keyword evidence="8 10" id="KW-1133">Transmembrane helix</keyword>
<evidence type="ECO:0000256" key="3">
    <source>
        <dbReference type="ARBA" id="ARBA00022448"/>
    </source>
</evidence>
<evidence type="ECO:0000259" key="11">
    <source>
        <dbReference type="PROSITE" id="PS50893"/>
    </source>
</evidence>
<feature type="transmembrane region" description="Helical" evidence="10">
    <location>
        <begin position="632"/>
        <end position="654"/>
    </location>
</feature>
<evidence type="ECO:0000313" key="14">
    <source>
        <dbReference type="EnsemblMetazoa" id="HelroP157076"/>
    </source>
</evidence>
<keyword evidence="3" id="KW-0813">Transport</keyword>
<keyword evidence="5" id="KW-0677">Repeat</keyword>
<dbReference type="GeneID" id="20197659"/>
<sequence>MTFIESGTHVWKGYLLAVLFFVMTILDSLLLQQVFHIGMNAGMRMKGCIIALVYKKALTMSSQSRKRTTVGEITNLISVDSQRLQDSIEYSYALWSSPLQICLCLYLLYGILGVSVFVGIGILVLFVPINWWVTSKQGSVEVTQMGIKDERIKLMNEILNGIKVIKLYAWELSFQEKVNVIRNLELKTLKKYYYYVAVSIFSWSCAPALVRWSHAFTALSLFNILKEPMFMFPTMMSYIVMGFVSLRRIEKFLQCADVNPNNVIELEEDKDDDKDINLKVKKKSLTAIVGQVGIGKSSLLSAMLGDMEKKGGLVTVKGRIGYVSQQAWIENATLKANILFGKEFDEERYNKVIEACALRQDLEILPGGDMTEIGERGINLSGGQKQRVSMARSIYQDCDVYLLDDPLSAVDAHVARHIFTNVIGPRGMLRDKTRVLVTHGIAWLPSCDVVVVMAAGGLISECGSYRDLLSHNLVFAKFIRDFLQKHENDDDEEDEEEDGALRKSTDGMNEKLVKQFHHRRHHHDHHHHFHHLKYFRRKSESSADGVLVVERKVERIIQEEVAETGQVKWPVYWTYIRALGKRFIIFLIIFIAARTLPLLTNVWLSMWTSDPIIKNVTIFTNQSDVYKDREMVYLWGYTALGLGQAVLILMYAMLSAVVNARAARVLHDGLLKNILRWFTHSFIADDIFRHHPHWENYKQIFQGRYRCKSRFYIPTNRQLKRLESTTLSPIYVHLSESIAGTSIIRAFKKQEDFIEKCYRLVDHNLQMYFANITSNRWLNLLLDCMGGVVVLSAAIFAVMDRDVLSSAFVGLSVSSALSMTVTLSWFIEMGSELESAIVSVERVKEYSETPTEADWSKGSFDLPLTWPSKHDIIFHDYGLRYRSGLELVLKNINLDIKAKEKIGIVGRTGAGKSSLTLALFRLIEPSEGCIRIDGVDISSIGLHQLRSKLTILPQDPVIFSGSLRFNLDPTNHHTDEQIWTALDHAHLKTFVASLSGTLDNECGEGGSNLSVGQRQLLCLGRALLHKTGVLVLDEATAAVDLETDKIIQETIRTQFDDCTVLTIAHRINTILNCDRVLVMDGGRVAEFDSPESLLDNKQSLFYALAKDANVVS</sequence>
<dbReference type="Gene3D" id="3.40.50.300">
    <property type="entry name" value="P-loop containing nucleotide triphosphate hydrolases"/>
    <property type="match status" value="2"/>
</dbReference>
<dbReference type="Pfam" id="PF00664">
    <property type="entry name" value="ABC_membrane"/>
    <property type="match status" value="2"/>
</dbReference>
<evidence type="ECO:0000256" key="7">
    <source>
        <dbReference type="ARBA" id="ARBA00022840"/>
    </source>
</evidence>
<feature type="domain" description="ABC transporter" evidence="11">
    <location>
        <begin position="874"/>
        <end position="1106"/>
    </location>
</feature>
<evidence type="ECO:0000256" key="2">
    <source>
        <dbReference type="ARBA" id="ARBA00009726"/>
    </source>
</evidence>